<dbReference type="InterPro" id="IPR050570">
    <property type="entry name" value="Cell_wall_metabolism_enzyme"/>
</dbReference>
<feature type="coiled-coil region" evidence="2">
    <location>
        <begin position="51"/>
        <end position="148"/>
    </location>
</feature>
<dbReference type="InterPro" id="IPR016047">
    <property type="entry name" value="M23ase_b-sheet_dom"/>
</dbReference>
<comment type="caution">
    <text evidence="4">The sequence shown here is derived from an EMBL/GenBank/DDBJ whole genome shotgun (WGS) entry which is preliminary data.</text>
</comment>
<evidence type="ECO:0000256" key="1">
    <source>
        <dbReference type="ARBA" id="ARBA00022729"/>
    </source>
</evidence>
<feature type="domain" description="M23ase beta-sheet core" evidence="3">
    <location>
        <begin position="430"/>
        <end position="530"/>
    </location>
</feature>
<protein>
    <submittedName>
        <fullName evidence="4">Peptidase M23</fullName>
    </submittedName>
</protein>
<dbReference type="AlphaFoldDB" id="A0A2S5J1U9"/>
<evidence type="ECO:0000313" key="4">
    <source>
        <dbReference type="EMBL" id="PPB50763.1"/>
    </source>
</evidence>
<dbReference type="InterPro" id="IPR011055">
    <property type="entry name" value="Dup_hybrid_motif"/>
</dbReference>
<feature type="coiled-coil region" evidence="2">
    <location>
        <begin position="285"/>
        <end position="347"/>
    </location>
</feature>
<evidence type="ECO:0000259" key="3">
    <source>
        <dbReference type="Pfam" id="PF01551"/>
    </source>
</evidence>
<dbReference type="PANTHER" id="PTHR21666">
    <property type="entry name" value="PEPTIDASE-RELATED"/>
    <property type="match status" value="1"/>
</dbReference>
<dbReference type="RefSeq" id="WP_104120028.1">
    <property type="nucleotide sequence ID" value="NZ_PRKW01000001.1"/>
</dbReference>
<feature type="coiled-coil region" evidence="2">
    <location>
        <begin position="206"/>
        <end position="233"/>
    </location>
</feature>
<dbReference type="CDD" id="cd12797">
    <property type="entry name" value="M23_peptidase"/>
    <property type="match status" value="1"/>
</dbReference>
<evidence type="ECO:0000313" key="5">
    <source>
        <dbReference type="Proteomes" id="UP000239297"/>
    </source>
</evidence>
<accession>A0A2S5J1U9</accession>
<dbReference type="Gene3D" id="6.10.250.3150">
    <property type="match status" value="1"/>
</dbReference>
<dbReference type="GO" id="GO:0004222">
    <property type="term" value="F:metalloendopeptidase activity"/>
    <property type="evidence" value="ECO:0007669"/>
    <property type="project" value="TreeGrafter"/>
</dbReference>
<dbReference type="Pfam" id="PF01551">
    <property type="entry name" value="Peptidase_M23"/>
    <property type="match status" value="1"/>
</dbReference>
<reference evidence="4 5" key="1">
    <citation type="journal article" date="2014" name="Int. J. Syst. Evol. Microbiol.">
        <title>Arthrobacter pityocampae sp. nov., isolated from Thaumetopoea pityocampa (Lep., Thaumetopoeidae).</title>
        <authorList>
            <person name="Ince I.A."/>
            <person name="Demirbag Z."/>
            <person name="Kati H."/>
        </authorList>
    </citation>
    <scope>NUCLEOTIDE SEQUENCE [LARGE SCALE GENOMIC DNA]</scope>
    <source>
        <strain evidence="4 5">Tp2</strain>
    </source>
</reference>
<gene>
    <name evidence="4" type="ORF">C4K88_02495</name>
</gene>
<dbReference type="OrthoDB" id="1099523at2"/>
<keyword evidence="1" id="KW-0732">Signal</keyword>
<evidence type="ECO:0000256" key="2">
    <source>
        <dbReference type="SAM" id="Coils"/>
    </source>
</evidence>
<proteinExistence type="predicted"/>
<dbReference type="Proteomes" id="UP000239297">
    <property type="component" value="Unassembled WGS sequence"/>
</dbReference>
<keyword evidence="2" id="KW-0175">Coiled coil</keyword>
<sequence length="536" mass="56398">MTTSARESIRPPGSSLRLRQDKRIQAVRGTAGLSIALVAALALGSGTPVAADELEDRRSALEKEVVEVQQSMEYLDEDIAETIGALKTYQNQLPAAQQSLADAQGRVETATDEVGALAVRVDLAQETKTKIEEELRADRQEMAETREVIGQIATEAYKNGGVPTNVSLLLGADGVEDLTRSMDLVDQALRSQDAAMTRLSEHTATNASSRERLTAVEAEITRLKEAADAALAAEQSARDAAAEEKATVDQLVADTSALSEKLQEQKPVIEAKLAGVEKAQRKVNADIAERQRRQIEEARKAEEARQKAEEARRKAEQERVRAEAEVAAAAEEARLRAEAEAAAAAETARLAAEAAAANKPAPEPVPPQVVAPVVPVIPGPPVIPDPPAAAPTGPAAFDLRSPVNAPISSGFGWRPTPVGTIDFNGTGGYVHTGLDYGVACGTPLYAPAAGEVWYADSDALLGAGNRIVLNHGVIGGNALATNYYHLTSSVVSVGQRVSAGQLIGYTGTTGNSKGCHLHFETMLNGTLVDPLGLLGS</sequence>
<dbReference type="SUPFAM" id="SSF57997">
    <property type="entry name" value="Tropomyosin"/>
    <property type="match status" value="1"/>
</dbReference>
<dbReference type="SUPFAM" id="SSF51261">
    <property type="entry name" value="Duplicated hybrid motif"/>
    <property type="match status" value="1"/>
</dbReference>
<organism evidence="4 5">
    <name type="scientific">Arthrobacter pityocampae</name>
    <dbReference type="NCBI Taxonomy" id="547334"/>
    <lineage>
        <taxon>Bacteria</taxon>
        <taxon>Bacillati</taxon>
        <taxon>Actinomycetota</taxon>
        <taxon>Actinomycetes</taxon>
        <taxon>Micrococcales</taxon>
        <taxon>Micrococcaceae</taxon>
        <taxon>Arthrobacter</taxon>
    </lineage>
</organism>
<keyword evidence="5" id="KW-1185">Reference proteome</keyword>
<name>A0A2S5J1U9_9MICC</name>
<dbReference type="EMBL" id="PRKW01000001">
    <property type="protein sequence ID" value="PPB50763.1"/>
    <property type="molecule type" value="Genomic_DNA"/>
</dbReference>
<dbReference type="Gene3D" id="2.70.70.10">
    <property type="entry name" value="Glucose Permease (Domain IIA)"/>
    <property type="match status" value="1"/>
</dbReference>
<dbReference type="PANTHER" id="PTHR21666:SF289">
    <property type="entry name" value="L-ALA--D-GLU ENDOPEPTIDASE"/>
    <property type="match status" value="1"/>
</dbReference>